<protein>
    <recommendedName>
        <fullName evidence="4">DUF4164 family protein</fullName>
    </recommendedName>
</protein>
<keyword evidence="3" id="KW-1185">Reference proteome</keyword>
<evidence type="ECO:0000313" key="2">
    <source>
        <dbReference type="EMBL" id="GGD09369.1"/>
    </source>
</evidence>
<dbReference type="AlphaFoldDB" id="A0A916XTX1"/>
<evidence type="ECO:0000256" key="1">
    <source>
        <dbReference type="SAM" id="Coils"/>
    </source>
</evidence>
<comment type="caution">
    <text evidence="2">The sequence shown here is derived from an EMBL/GenBank/DDBJ whole genome shotgun (WGS) entry which is preliminary data.</text>
</comment>
<name>A0A916XTX1_9HYPH</name>
<feature type="coiled-coil region" evidence="1">
    <location>
        <begin position="35"/>
        <end position="76"/>
    </location>
</feature>
<sequence length="94" mass="10650">MPADNPLDAVSLRLQQALERLDKAVDGQLERESIVREAEEQVQRMTADRGRLAGELDTALAKSERLEHANREVSRRLVGAMETIRTVLERRQEG</sequence>
<dbReference type="Pfam" id="PF13747">
    <property type="entry name" value="DUF4164"/>
    <property type="match status" value="1"/>
</dbReference>
<proteinExistence type="predicted"/>
<evidence type="ECO:0000313" key="3">
    <source>
        <dbReference type="Proteomes" id="UP000613160"/>
    </source>
</evidence>
<dbReference type="InterPro" id="IPR025310">
    <property type="entry name" value="DUF4164"/>
</dbReference>
<evidence type="ECO:0008006" key="4">
    <source>
        <dbReference type="Google" id="ProtNLM"/>
    </source>
</evidence>
<dbReference type="EMBL" id="BMJJ01000002">
    <property type="protein sequence ID" value="GGD09369.1"/>
    <property type="molecule type" value="Genomic_DNA"/>
</dbReference>
<reference evidence="2" key="2">
    <citation type="submission" date="2020-09" db="EMBL/GenBank/DDBJ databases">
        <authorList>
            <person name="Sun Q."/>
            <person name="Zhou Y."/>
        </authorList>
    </citation>
    <scope>NUCLEOTIDE SEQUENCE</scope>
    <source>
        <strain evidence="2">CGMCC 1.15493</strain>
    </source>
</reference>
<accession>A0A916XTX1</accession>
<dbReference type="Proteomes" id="UP000613160">
    <property type="component" value="Unassembled WGS sequence"/>
</dbReference>
<keyword evidence="1" id="KW-0175">Coiled coil</keyword>
<organism evidence="2 3">
    <name type="scientific">Aureimonas glaciei</name>
    <dbReference type="NCBI Taxonomy" id="1776957"/>
    <lineage>
        <taxon>Bacteria</taxon>
        <taxon>Pseudomonadati</taxon>
        <taxon>Pseudomonadota</taxon>
        <taxon>Alphaproteobacteria</taxon>
        <taxon>Hyphomicrobiales</taxon>
        <taxon>Aurantimonadaceae</taxon>
        <taxon>Aureimonas</taxon>
    </lineage>
</organism>
<dbReference type="RefSeq" id="WP_188849503.1">
    <property type="nucleotide sequence ID" value="NZ_BMJJ01000002.1"/>
</dbReference>
<reference evidence="2" key="1">
    <citation type="journal article" date="2014" name="Int. J. Syst. Evol. Microbiol.">
        <title>Complete genome sequence of Corynebacterium casei LMG S-19264T (=DSM 44701T), isolated from a smear-ripened cheese.</title>
        <authorList>
            <consortium name="US DOE Joint Genome Institute (JGI-PGF)"/>
            <person name="Walter F."/>
            <person name="Albersmeier A."/>
            <person name="Kalinowski J."/>
            <person name="Ruckert C."/>
        </authorList>
    </citation>
    <scope>NUCLEOTIDE SEQUENCE</scope>
    <source>
        <strain evidence="2">CGMCC 1.15493</strain>
    </source>
</reference>
<gene>
    <name evidence="2" type="ORF">GCM10011335_10300</name>
</gene>